<feature type="region of interest" description="Disordered" evidence="2">
    <location>
        <begin position="545"/>
        <end position="565"/>
    </location>
</feature>
<feature type="signal peptide" evidence="3">
    <location>
        <begin position="1"/>
        <end position="22"/>
    </location>
</feature>
<organism evidence="5 6">
    <name type="scientific">Bradyrhizobium diazoefficiens SEMIA 5080</name>
    <dbReference type="NCBI Taxonomy" id="754504"/>
    <lineage>
        <taxon>Bacteria</taxon>
        <taxon>Pseudomonadati</taxon>
        <taxon>Pseudomonadota</taxon>
        <taxon>Alphaproteobacteria</taxon>
        <taxon>Hyphomicrobiales</taxon>
        <taxon>Nitrobacteraceae</taxon>
        <taxon>Bradyrhizobium</taxon>
    </lineage>
</organism>
<evidence type="ECO:0000256" key="2">
    <source>
        <dbReference type="SAM" id="MobiDB-lite"/>
    </source>
</evidence>
<sequence length="604" mass="64667">MGAFRWFSLLFVVWLTCGSAHAERRVALVIGNSAYKSVPRLTNPVNDATLIGGMFKKAGFDQVDIKLDLNAAEMRRALRDFGGRARETDVAVVYYAGHGIELDGTNYLIPTDATLETDSDVLDETLPLDRALFAVEPAKQLRLVILDACRDNPFAKTMKRTIAARAIGRGLAKVEPTSPNTMIAFAAKAGSTASDGDSRNSPFAAALVERLPTPGLDLRKAFGFVRDDVLKNTGYKQEPYVYGSLGGDDVSLVPAKPAATGPQASPDDAIRRGYELALQAGDLDAWEAFLRAFPNGFYADLAKVQLKKIAAEETRAAAADKARQAEEEKTRLAADRAKKVEQEKAAVAAKAAEDARLGAERAKQIEEAKAAAAEQRRKEAEAAVAKALAEKQAADKAAAEATAKQAGEKQIAANTEQKVAAVVPSSTPPAMSPQETTKLVQSELRRVGCLTSSADGDWNAASQRSLTLFNKYAGTKFDAKLASFDALDAIKAKPGRVCPLVCDHGFRADGDACVKITCRAGYRVNDDNECEKLQDKKPVATRDEAIKRDEQRKRTETAPAKPQASGQMICNGAGCRPVGKGCRIASGYSPGNGSGILIQREVCD</sequence>
<evidence type="ECO:0000256" key="1">
    <source>
        <dbReference type="SAM" id="Coils"/>
    </source>
</evidence>
<protein>
    <recommendedName>
        <fullName evidence="4">Caspase family p20 domain-containing protein</fullName>
    </recommendedName>
</protein>
<feature type="domain" description="Caspase family p20" evidence="4">
    <location>
        <begin position="23"/>
        <end position="153"/>
    </location>
</feature>
<feature type="chain" id="PRO_5032423698" description="Caspase family p20 domain-containing protein" evidence="3">
    <location>
        <begin position="23"/>
        <end position="604"/>
    </location>
</feature>
<gene>
    <name evidence="5" type="ORF">BJA5080_05394</name>
</gene>
<dbReference type="InterPro" id="IPR011600">
    <property type="entry name" value="Pept_C14_caspase"/>
</dbReference>
<proteinExistence type="predicted"/>
<dbReference type="SUPFAM" id="SSF52129">
    <property type="entry name" value="Caspase-like"/>
    <property type="match status" value="1"/>
</dbReference>
<evidence type="ECO:0000313" key="5">
    <source>
        <dbReference type="EMBL" id="KGJ63597.1"/>
    </source>
</evidence>
<dbReference type="GO" id="GO:0006508">
    <property type="term" value="P:proteolysis"/>
    <property type="evidence" value="ECO:0007669"/>
    <property type="project" value="InterPro"/>
</dbReference>
<dbReference type="EMBL" id="ADOU02000008">
    <property type="protein sequence ID" value="KGJ63597.1"/>
    <property type="molecule type" value="Genomic_DNA"/>
</dbReference>
<keyword evidence="3" id="KW-0732">Signal</keyword>
<dbReference type="PANTHER" id="PTHR22576">
    <property type="entry name" value="MUCOSA ASSOCIATED LYMPHOID TISSUE LYMPHOMA TRANSLOCATION PROTEIN 1/PARACASPASE"/>
    <property type="match status" value="1"/>
</dbReference>
<dbReference type="PANTHER" id="PTHR22576:SF37">
    <property type="entry name" value="MUCOSA-ASSOCIATED LYMPHOID TISSUE LYMPHOMA TRANSLOCATION PROTEIN 1"/>
    <property type="match status" value="1"/>
</dbReference>
<feature type="coiled-coil region" evidence="1">
    <location>
        <begin position="308"/>
        <end position="404"/>
    </location>
</feature>
<dbReference type="GO" id="GO:0004197">
    <property type="term" value="F:cysteine-type endopeptidase activity"/>
    <property type="evidence" value="ECO:0007669"/>
    <property type="project" value="InterPro"/>
</dbReference>
<keyword evidence="1" id="KW-0175">Coiled coil</keyword>
<dbReference type="InterPro" id="IPR052039">
    <property type="entry name" value="Caspase-related_regulators"/>
</dbReference>
<accession>A0A837C2T7</accession>
<name>A0A837C2T7_9BRAD</name>
<dbReference type="Proteomes" id="UP000024900">
    <property type="component" value="Unassembled WGS sequence"/>
</dbReference>
<dbReference type="Gene3D" id="3.40.50.1460">
    <property type="match status" value="1"/>
</dbReference>
<dbReference type="PROSITE" id="PS50208">
    <property type="entry name" value="CASPASE_P20"/>
    <property type="match status" value="1"/>
</dbReference>
<feature type="compositionally biased region" description="Basic and acidic residues" evidence="2">
    <location>
        <begin position="545"/>
        <end position="556"/>
    </location>
</feature>
<dbReference type="InterPro" id="IPR029030">
    <property type="entry name" value="Caspase-like_dom_sf"/>
</dbReference>
<reference evidence="5 6" key="1">
    <citation type="journal article" date="2014" name="BMC Genomics">
        <title>Comparative genomics of Bradyrhizobium japonicum CPAC 15 and Bradyrhizobium diazoefficiens CPAC 7: elite model strains for understanding symbiotic performance with soybean.</title>
        <authorList>
            <person name="Siqueira A.F."/>
            <person name="Ormeno-Orrillo E."/>
            <person name="Souza R.C."/>
            <person name="Rodrigues E.P."/>
            <person name="Almeida L.G."/>
            <person name="Barcellos F.G."/>
            <person name="Batista J.S."/>
            <person name="Nakatami A.S."/>
            <person name="Martinez-Romero E."/>
            <person name="Vasconcelos A.T."/>
            <person name="Hungria M."/>
        </authorList>
    </citation>
    <scope>NUCLEOTIDE SEQUENCE [LARGE SCALE GENOMIC DNA]</scope>
    <source>
        <strain evidence="5 6">SEMIA 5080</strain>
    </source>
</reference>
<dbReference type="Pfam" id="PF00656">
    <property type="entry name" value="Peptidase_C14"/>
    <property type="match status" value="1"/>
</dbReference>
<dbReference type="InterPro" id="IPR001309">
    <property type="entry name" value="Pept_C14_p20"/>
</dbReference>
<dbReference type="RefSeq" id="WP_028172959.1">
    <property type="nucleotide sequence ID" value="NZ_ADOU02000008.1"/>
</dbReference>
<evidence type="ECO:0000259" key="4">
    <source>
        <dbReference type="PROSITE" id="PS50208"/>
    </source>
</evidence>
<evidence type="ECO:0000313" key="6">
    <source>
        <dbReference type="Proteomes" id="UP000024900"/>
    </source>
</evidence>
<evidence type="ECO:0000256" key="3">
    <source>
        <dbReference type="SAM" id="SignalP"/>
    </source>
</evidence>
<dbReference type="AlphaFoldDB" id="A0A837C2T7"/>
<comment type="caution">
    <text evidence="5">The sequence shown here is derived from an EMBL/GenBank/DDBJ whole genome shotgun (WGS) entry which is preliminary data.</text>
</comment>